<keyword evidence="2 6" id="KW-0418">Kinase</keyword>
<dbReference type="SMART" id="SM00065">
    <property type="entry name" value="GAF"/>
    <property type="match status" value="1"/>
</dbReference>
<evidence type="ECO:0000256" key="1">
    <source>
        <dbReference type="ARBA" id="ARBA00022679"/>
    </source>
</evidence>
<keyword evidence="3" id="KW-0902">Two-component regulatory system</keyword>
<dbReference type="PANTHER" id="PTHR24421:SF56">
    <property type="entry name" value="OXYGEN SENSOR HISTIDINE KINASE RESPONSE REGULATOR DOST"/>
    <property type="match status" value="1"/>
</dbReference>
<dbReference type="RefSeq" id="WP_345504529.1">
    <property type="nucleotide sequence ID" value="NZ_BAABLO010000012.1"/>
</dbReference>
<dbReference type="InterPro" id="IPR003018">
    <property type="entry name" value="GAF"/>
</dbReference>
<evidence type="ECO:0000256" key="3">
    <source>
        <dbReference type="ARBA" id="ARBA00023012"/>
    </source>
</evidence>
<keyword evidence="7" id="KW-1185">Reference proteome</keyword>
<evidence type="ECO:0000313" key="6">
    <source>
        <dbReference type="EMBL" id="GAA4728932.1"/>
    </source>
</evidence>
<evidence type="ECO:0000256" key="2">
    <source>
        <dbReference type="ARBA" id="ARBA00022777"/>
    </source>
</evidence>
<dbReference type="InterPro" id="IPR029016">
    <property type="entry name" value="GAF-like_dom_sf"/>
</dbReference>
<dbReference type="Gene3D" id="3.30.565.10">
    <property type="entry name" value="Histidine kinase-like ATPase, C-terminal domain"/>
    <property type="match status" value="1"/>
</dbReference>
<dbReference type="SUPFAM" id="SSF55874">
    <property type="entry name" value="ATPase domain of HSP90 chaperone/DNA topoisomerase II/histidine kinase"/>
    <property type="match status" value="1"/>
</dbReference>
<reference evidence="7" key="1">
    <citation type="journal article" date="2019" name="Int. J. Syst. Evol. Microbiol.">
        <title>The Global Catalogue of Microorganisms (GCM) 10K type strain sequencing project: providing services to taxonomists for standard genome sequencing and annotation.</title>
        <authorList>
            <consortium name="The Broad Institute Genomics Platform"/>
            <consortium name="The Broad Institute Genome Sequencing Center for Infectious Disease"/>
            <person name="Wu L."/>
            <person name="Ma J."/>
        </authorList>
    </citation>
    <scope>NUCLEOTIDE SEQUENCE [LARGE SCALE GENOMIC DNA]</scope>
    <source>
        <strain evidence="7">JCM 18961</strain>
    </source>
</reference>
<dbReference type="PANTHER" id="PTHR24421">
    <property type="entry name" value="NITRATE/NITRITE SENSOR PROTEIN NARX-RELATED"/>
    <property type="match status" value="1"/>
</dbReference>
<dbReference type="GO" id="GO:0016301">
    <property type="term" value="F:kinase activity"/>
    <property type="evidence" value="ECO:0007669"/>
    <property type="project" value="UniProtKB-KW"/>
</dbReference>
<name>A0ABP8YJT1_9MICO</name>
<protein>
    <submittedName>
        <fullName evidence="6">GAF domain-containing sensor histidine kinase</fullName>
    </submittedName>
</protein>
<feature type="region of interest" description="Disordered" evidence="4">
    <location>
        <begin position="535"/>
        <end position="578"/>
    </location>
</feature>
<evidence type="ECO:0000256" key="4">
    <source>
        <dbReference type="SAM" id="MobiDB-lite"/>
    </source>
</evidence>
<dbReference type="InterPro" id="IPR050482">
    <property type="entry name" value="Sensor_HK_TwoCompSys"/>
</dbReference>
<accession>A0ABP8YJT1</accession>
<feature type="domain" description="GAF" evidence="5">
    <location>
        <begin position="32"/>
        <end position="180"/>
    </location>
</feature>
<gene>
    <name evidence="6" type="ORF">GCM10025782_29660</name>
</gene>
<keyword evidence="1" id="KW-0808">Transferase</keyword>
<dbReference type="Gene3D" id="1.20.5.1930">
    <property type="match status" value="1"/>
</dbReference>
<dbReference type="CDD" id="cd16917">
    <property type="entry name" value="HATPase_UhpB-NarQ-NarX-like"/>
    <property type="match status" value="1"/>
</dbReference>
<dbReference type="Gene3D" id="3.30.450.40">
    <property type="match status" value="2"/>
</dbReference>
<comment type="caution">
    <text evidence="6">The sequence shown here is derived from an EMBL/GenBank/DDBJ whole genome shotgun (WGS) entry which is preliminary data.</text>
</comment>
<dbReference type="EMBL" id="BAABLO010000012">
    <property type="protein sequence ID" value="GAA4728932.1"/>
    <property type="molecule type" value="Genomic_DNA"/>
</dbReference>
<dbReference type="Proteomes" id="UP001500556">
    <property type="component" value="Unassembled WGS sequence"/>
</dbReference>
<evidence type="ECO:0000313" key="7">
    <source>
        <dbReference type="Proteomes" id="UP001500556"/>
    </source>
</evidence>
<dbReference type="Pfam" id="PF07730">
    <property type="entry name" value="HisKA_3"/>
    <property type="match status" value="1"/>
</dbReference>
<dbReference type="SUPFAM" id="SSF55781">
    <property type="entry name" value="GAF domain-like"/>
    <property type="match status" value="2"/>
</dbReference>
<proteinExistence type="predicted"/>
<sequence>MATPVPPSGPPGTPVQGDGLLDAVLAVGAGLELSEVLRRIVRSACQLVGARYGALGVLAADHDHLMEFITHGVSEEQRDRIGDLPRGHGVLGLLIRDPMPRRIADIRTHPDSYGFPPNHPPMASFIGAPIRVRDEVFGNLYLSEKEGAEQFTDQDEALLVALAGAAGVAIENARLYERSRSQRQWAQAVGDVSQALLESETEADALAVTAEQVCEVAGARACAVARDREGDAPVVVARHRADGGPALGDGSTESHQGAGLVVLDGPHWDTVRDVHQALLLIPGEEQAAVAAIVDDVCAMTGLDSPGPTALVPLTAGTAHLGLLMVSWDGSDADTASQLLGPLDEFAQHVGLALVAASAQHDRAAVAMFEDRERIARDMHDHVIQRLFATGLSLQAGERLAQHPVVRSRIEEAVSELDLAIKDIRQAIYELTPSQPVAGLRGRLAELVAGYADVLGFAAHFTLTGEATGIGPALEMDVSAVIREGLSNAARHACASAVSVEVFIGPRIEVVVTDDGTGLGKSDRRSGLANLAGRAKARGGTCETQPVQPHGTRLSWSVPAGGRAKHHRGVGPWSREGSA</sequence>
<evidence type="ECO:0000259" key="5">
    <source>
        <dbReference type="SMART" id="SM00065"/>
    </source>
</evidence>
<dbReference type="InterPro" id="IPR036890">
    <property type="entry name" value="HATPase_C_sf"/>
</dbReference>
<dbReference type="InterPro" id="IPR011712">
    <property type="entry name" value="Sig_transdc_His_kin_sub3_dim/P"/>
</dbReference>
<dbReference type="Pfam" id="PF13185">
    <property type="entry name" value="GAF_2"/>
    <property type="match status" value="1"/>
</dbReference>
<organism evidence="6 7">
    <name type="scientific">Pedococcus ginsenosidimutans</name>
    <dbReference type="NCBI Taxonomy" id="490570"/>
    <lineage>
        <taxon>Bacteria</taxon>
        <taxon>Bacillati</taxon>
        <taxon>Actinomycetota</taxon>
        <taxon>Actinomycetes</taxon>
        <taxon>Micrococcales</taxon>
        <taxon>Intrasporangiaceae</taxon>
        <taxon>Pedococcus</taxon>
    </lineage>
</organism>